<gene>
    <name evidence="1" type="ORF">PFDG_04087</name>
</gene>
<proteinExistence type="predicted"/>
<reference evidence="2" key="1">
    <citation type="submission" date="2006-09" db="EMBL/GenBank/DDBJ databases">
        <title>Annotation of Plasmodium falciparum Dd2.</title>
        <authorList>
            <consortium name="The Broad Institute Genome Sequencing Platform"/>
            <person name="Volkman S.K."/>
            <person name="Neafsey D.E."/>
            <person name="Dash A.P."/>
            <person name="Chitnis C.E."/>
            <person name="Hartl D.L."/>
            <person name="Young S.K."/>
            <person name="Zeng Q."/>
            <person name="Koehrsen M."/>
            <person name="Alvarado L."/>
            <person name="Berlin A."/>
            <person name="Borenstein D."/>
            <person name="Chapman S.B."/>
            <person name="Chen Z."/>
            <person name="Engels R."/>
            <person name="Freedman E."/>
            <person name="Gellesch M."/>
            <person name="Goldberg J."/>
            <person name="Griggs A."/>
            <person name="Gujja S."/>
            <person name="Heilman E.R."/>
            <person name="Heiman D.I."/>
            <person name="Howarth C."/>
            <person name="Jen D."/>
            <person name="Larson L."/>
            <person name="Mehta T."/>
            <person name="Neiman D."/>
            <person name="Park D."/>
            <person name="Pearson M."/>
            <person name="Roberts A."/>
            <person name="Saif S."/>
            <person name="Shea T."/>
            <person name="Shenoy N."/>
            <person name="Sisk P."/>
            <person name="Stolte C."/>
            <person name="Sykes S."/>
            <person name="Walk T."/>
            <person name="White J."/>
            <person name="Yandava C."/>
            <person name="Haas B."/>
            <person name="Henn M.R."/>
            <person name="Nusbaum C."/>
            <person name="Birren B."/>
        </authorList>
    </citation>
    <scope>NUCLEOTIDE SEQUENCE [LARGE SCALE GENOMIC DNA]</scope>
</reference>
<reference evidence="2" key="2">
    <citation type="submission" date="2006-09" db="EMBL/GenBank/DDBJ databases">
        <title>The genome sequence of Plasmodium falciparum Dd2.</title>
        <authorList>
            <consortium name="The Broad Institute Genome Sequencing Platform"/>
            <person name="Birren B."/>
            <person name="Lander E."/>
            <person name="Galagan J."/>
            <person name="Nusbaum C."/>
            <person name="Devon K."/>
            <person name="Henn M."/>
            <person name="Jaffe D."/>
            <person name="Butler J."/>
            <person name="Alvarez P."/>
            <person name="Gnerre S."/>
            <person name="Grabherr M."/>
            <person name="Kleber M."/>
            <person name="Mauceli E."/>
            <person name="Brockman W."/>
            <person name="MacCallum I.A."/>
            <person name="Rounsley S."/>
            <person name="Young S."/>
            <person name="LaButti K."/>
            <person name="Pushparaj V."/>
            <person name="DeCaprio D."/>
            <person name="Crawford M."/>
            <person name="Koehrsen M."/>
            <person name="Engels R."/>
            <person name="Montgomery P."/>
            <person name="Pearson M."/>
            <person name="Howarth C."/>
            <person name="Larson L."/>
            <person name="Luoma S."/>
            <person name="White J."/>
            <person name="Kodira C."/>
            <person name="Zeng Q."/>
            <person name="O'Leary S."/>
            <person name="Yandava C."/>
            <person name="Alvarado L."/>
            <person name="Wirth D."/>
            <person name="Volkman S."/>
            <person name="Hartl D."/>
        </authorList>
    </citation>
    <scope>NUCLEOTIDE SEQUENCE [LARGE SCALE GENOMIC DNA]</scope>
</reference>
<dbReference type="Proteomes" id="UP000054282">
    <property type="component" value="Unassembled WGS sequence"/>
</dbReference>
<name>A0A0L7M856_PLAF4</name>
<accession>A0A0L7M856</accession>
<dbReference type="EMBL" id="GG701877">
    <property type="protein sequence ID" value="KOB89032.1"/>
    <property type="molecule type" value="Genomic_DNA"/>
</dbReference>
<dbReference type="AlphaFoldDB" id="A0A0L7M856"/>
<organism evidence="1 2">
    <name type="scientific">Plasmodium falciparum (isolate Dd2)</name>
    <dbReference type="NCBI Taxonomy" id="57267"/>
    <lineage>
        <taxon>Eukaryota</taxon>
        <taxon>Sar</taxon>
        <taxon>Alveolata</taxon>
        <taxon>Apicomplexa</taxon>
        <taxon>Aconoidasida</taxon>
        <taxon>Haemosporida</taxon>
        <taxon>Plasmodiidae</taxon>
        <taxon>Plasmodium</taxon>
        <taxon>Plasmodium (Laverania)</taxon>
    </lineage>
</organism>
<dbReference type="OrthoDB" id="376214at2759"/>
<feature type="non-terminal residue" evidence="1">
    <location>
        <position position="1"/>
    </location>
</feature>
<dbReference type="KEGG" id="pfd:PFDG_04087"/>
<evidence type="ECO:0000313" key="1">
    <source>
        <dbReference type="EMBL" id="KOB89032.1"/>
    </source>
</evidence>
<sequence>ETFIQKWFINTSHDYNYFLNFVFERWKHKVKSVCEQYEGKKYPSEDNFFKKRILKFFKRK</sequence>
<evidence type="ECO:0000313" key="2">
    <source>
        <dbReference type="Proteomes" id="UP000054282"/>
    </source>
</evidence>
<protein>
    <submittedName>
        <fullName evidence="1">Uncharacterized protein</fullName>
    </submittedName>
</protein>